<name>A0AAP0AY96_9ASPA</name>
<evidence type="ECO:0000256" key="1">
    <source>
        <dbReference type="ARBA" id="ARBA00001946"/>
    </source>
</evidence>
<dbReference type="EMBL" id="JBBWWQ010000019">
    <property type="protein sequence ID" value="KAK8919137.1"/>
    <property type="molecule type" value="Genomic_DNA"/>
</dbReference>
<keyword evidence="2" id="KW-0479">Metal-binding</keyword>
<dbReference type="SUPFAM" id="SSF48239">
    <property type="entry name" value="Terpenoid cyclases/Protein prenyltransferases"/>
    <property type="match status" value="1"/>
</dbReference>
<comment type="cofactor">
    <cofactor evidence="1">
        <name>Mg(2+)</name>
        <dbReference type="ChEBI" id="CHEBI:18420"/>
    </cofactor>
</comment>
<dbReference type="GO" id="GO:0010333">
    <property type="term" value="F:terpene synthase activity"/>
    <property type="evidence" value="ECO:0007669"/>
    <property type="project" value="InterPro"/>
</dbReference>
<dbReference type="Gene3D" id="1.50.10.130">
    <property type="entry name" value="Terpene synthase, N-terminal domain"/>
    <property type="match status" value="1"/>
</dbReference>
<organism evidence="5 6">
    <name type="scientific">Platanthera zijinensis</name>
    <dbReference type="NCBI Taxonomy" id="2320716"/>
    <lineage>
        <taxon>Eukaryota</taxon>
        <taxon>Viridiplantae</taxon>
        <taxon>Streptophyta</taxon>
        <taxon>Embryophyta</taxon>
        <taxon>Tracheophyta</taxon>
        <taxon>Spermatophyta</taxon>
        <taxon>Magnoliopsida</taxon>
        <taxon>Liliopsida</taxon>
        <taxon>Asparagales</taxon>
        <taxon>Orchidaceae</taxon>
        <taxon>Orchidoideae</taxon>
        <taxon>Orchideae</taxon>
        <taxon>Orchidinae</taxon>
        <taxon>Platanthera</taxon>
    </lineage>
</organism>
<gene>
    <name evidence="5" type="ORF">KSP39_PZI021819</name>
</gene>
<dbReference type="SFLD" id="SFLDG01014">
    <property type="entry name" value="Terpene_Cyclase_Like_1_N-term"/>
    <property type="match status" value="1"/>
</dbReference>
<dbReference type="PANTHER" id="PTHR31739">
    <property type="entry name" value="ENT-COPALYL DIPHOSPHATE SYNTHASE, CHLOROPLASTIC"/>
    <property type="match status" value="1"/>
</dbReference>
<evidence type="ECO:0000313" key="6">
    <source>
        <dbReference type="Proteomes" id="UP001418222"/>
    </source>
</evidence>
<keyword evidence="6" id="KW-1185">Reference proteome</keyword>
<dbReference type="FunFam" id="1.50.10.130:FF:000002">
    <property type="entry name" value="Ent-copalyl diphosphate synthase, chloroplastic"/>
    <property type="match status" value="1"/>
</dbReference>
<sequence length="317" mass="36462">MNSCADSAGKPGLGSDVRLHFLQTRTQDLEKEKSIRRTVGFEIIFPSMLKEARSFGLNLPYDLPCLKQIITLREEKITRIPVEVMHSVQTTILFSLEAVQELVQWDRMLKLQSTNGSFLDSPAATAAAYLNTRDKKFLEYLTYIVRTFEDHAPDLYPVDTFERGWVVDTVQRLGIDHHFREEISITLDFLYRNIRKDGLAWGRDTYITDIDDTSVSSRLLRLHGYPISPDVLEHFKDGDDSFLCYIGETHQGVSDFFSLYRFFQIAFPGEKILKQAKSFAKKRLVNGIEDNNVHDKWAIKKALHKEVTCSVFPTVLT</sequence>
<dbReference type="Pfam" id="PF01397">
    <property type="entry name" value="Terpene_synth"/>
    <property type="match status" value="1"/>
</dbReference>
<comment type="caution">
    <text evidence="5">The sequence shown here is derived from an EMBL/GenBank/DDBJ whole genome shotgun (WGS) entry which is preliminary data.</text>
</comment>
<evidence type="ECO:0000259" key="4">
    <source>
        <dbReference type="Pfam" id="PF01397"/>
    </source>
</evidence>
<dbReference type="InterPro" id="IPR050148">
    <property type="entry name" value="Terpene_synthase-like"/>
</dbReference>
<proteinExistence type="predicted"/>
<dbReference type="GO" id="GO:0000287">
    <property type="term" value="F:magnesium ion binding"/>
    <property type="evidence" value="ECO:0007669"/>
    <property type="project" value="TreeGrafter"/>
</dbReference>
<dbReference type="Proteomes" id="UP001418222">
    <property type="component" value="Unassembled WGS sequence"/>
</dbReference>
<protein>
    <recommendedName>
        <fullName evidence="4">Terpene synthase N-terminal domain-containing protein</fullName>
    </recommendedName>
</protein>
<dbReference type="PANTHER" id="PTHR31739:SF4">
    <property type="entry name" value="ENT-COPALYL DIPHOSPHATE SYNTHASE, CHLOROPLASTIC"/>
    <property type="match status" value="1"/>
</dbReference>
<dbReference type="AlphaFoldDB" id="A0AAP0AY96"/>
<dbReference type="InterPro" id="IPR036965">
    <property type="entry name" value="Terpene_synth_N_sf"/>
</dbReference>
<dbReference type="GO" id="GO:0009686">
    <property type="term" value="P:gibberellin biosynthetic process"/>
    <property type="evidence" value="ECO:0007669"/>
    <property type="project" value="TreeGrafter"/>
</dbReference>
<feature type="domain" description="Terpene synthase N-terminal" evidence="4">
    <location>
        <begin position="104"/>
        <end position="308"/>
    </location>
</feature>
<keyword evidence="3" id="KW-0460">Magnesium</keyword>
<dbReference type="InterPro" id="IPR001906">
    <property type="entry name" value="Terpene_synth_N"/>
</dbReference>
<dbReference type="GO" id="GO:0009507">
    <property type="term" value="C:chloroplast"/>
    <property type="evidence" value="ECO:0007669"/>
    <property type="project" value="TreeGrafter"/>
</dbReference>
<dbReference type="Gene3D" id="1.50.10.160">
    <property type="match status" value="1"/>
</dbReference>
<reference evidence="5 6" key="1">
    <citation type="journal article" date="2022" name="Nat. Plants">
        <title>Genomes of leafy and leafless Platanthera orchids illuminate the evolution of mycoheterotrophy.</title>
        <authorList>
            <person name="Li M.H."/>
            <person name="Liu K.W."/>
            <person name="Li Z."/>
            <person name="Lu H.C."/>
            <person name="Ye Q.L."/>
            <person name="Zhang D."/>
            <person name="Wang J.Y."/>
            <person name="Li Y.F."/>
            <person name="Zhong Z.M."/>
            <person name="Liu X."/>
            <person name="Yu X."/>
            <person name="Liu D.K."/>
            <person name="Tu X.D."/>
            <person name="Liu B."/>
            <person name="Hao Y."/>
            <person name="Liao X.Y."/>
            <person name="Jiang Y.T."/>
            <person name="Sun W.H."/>
            <person name="Chen J."/>
            <person name="Chen Y.Q."/>
            <person name="Ai Y."/>
            <person name="Zhai J.W."/>
            <person name="Wu S.S."/>
            <person name="Zhou Z."/>
            <person name="Hsiao Y.Y."/>
            <person name="Wu W.L."/>
            <person name="Chen Y.Y."/>
            <person name="Lin Y.F."/>
            <person name="Hsu J.L."/>
            <person name="Li C.Y."/>
            <person name="Wang Z.W."/>
            <person name="Zhao X."/>
            <person name="Zhong W.Y."/>
            <person name="Ma X.K."/>
            <person name="Ma L."/>
            <person name="Huang J."/>
            <person name="Chen G.Z."/>
            <person name="Huang M.Z."/>
            <person name="Huang L."/>
            <person name="Peng D.H."/>
            <person name="Luo Y.B."/>
            <person name="Zou S.Q."/>
            <person name="Chen S.P."/>
            <person name="Lan S."/>
            <person name="Tsai W.C."/>
            <person name="Van de Peer Y."/>
            <person name="Liu Z.J."/>
        </authorList>
    </citation>
    <scope>NUCLEOTIDE SEQUENCE [LARGE SCALE GENOMIC DNA]</scope>
    <source>
        <strain evidence="5">Lor287</strain>
    </source>
</reference>
<evidence type="ECO:0000256" key="2">
    <source>
        <dbReference type="ARBA" id="ARBA00022723"/>
    </source>
</evidence>
<evidence type="ECO:0000256" key="3">
    <source>
        <dbReference type="ARBA" id="ARBA00022842"/>
    </source>
</evidence>
<accession>A0AAP0AY96</accession>
<dbReference type="InterPro" id="IPR008930">
    <property type="entry name" value="Terpenoid_cyclase/PrenylTrfase"/>
</dbReference>
<evidence type="ECO:0000313" key="5">
    <source>
        <dbReference type="EMBL" id="KAK8919137.1"/>
    </source>
</evidence>